<evidence type="ECO:0008006" key="9">
    <source>
        <dbReference type="Google" id="ProtNLM"/>
    </source>
</evidence>
<evidence type="ECO:0000256" key="2">
    <source>
        <dbReference type="ARBA" id="ARBA00007743"/>
    </source>
</evidence>
<name>A0A8S3S8S5_MYTED</name>
<keyword evidence="8" id="KW-1185">Reference proteome</keyword>
<protein>
    <recommendedName>
        <fullName evidence="9">Transmembrane protein 134</fullName>
    </recommendedName>
</protein>
<reference evidence="7" key="1">
    <citation type="submission" date="2021-03" db="EMBL/GenBank/DDBJ databases">
        <authorList>
            <person name="Bekaert M."/>
        </authorList>
    </citation>
    <scope>NUCLEOTIDE SEQUENCE</scope>
</reference>
<comment type="similarity">
    <text evidence="2">Belongs to the TMEM134/TMEM230 family.</text>
</comment>
<dbReference type="OrthoDB" id="10048380at2759"/>
<dbReference type="PANTHER" id="PTHR13558:SF1">
    <property type="entry name" value="TRANSMEMBRANE PROTEIN 134"/>
    <property type="match status" value="1"/>
</dbReference>
<evidence type="ECO:0000256" key="1">
    <source>
        <dbReference type="ARBA" id="ARBA00004141"/>
    </source>
</evidence>
<evidence type="ECO:0000313" key="7">
    <source>
        <dbReference type="EMBL" id="CAG2213358.1"/>
    </source>
</evidence>
<dbReference type="Pfam" id="PF05915">
    <property type="entry name" value="TMEM_230_134"/>
    <property type="match status" value="1"/>
</dbReference>
<sequence length="193" mass="21475">MTTSEVDVTDINLSDDEDKIRVYGSTSSENPFKFKRKSGSNVVNVEDSQSSTDILYDDDAQTQSLISSSGSKSRKVVKSICRKSAVSNLSVSRTDENVSVISSRSWNYRWWQHPKVRENCRVVIGAFVLTLIGLLLVITGVAIMISPFRGWHSLVFFIGGSLFLIPGLYHVAYIYMAATGRNGYSFHNISVFS</sequence>
<evidence type="ECO:0000313" key="8">
    <source>
        <dbReference type="Proteomes" id="UP000683360"/>
    </source>
</evidence>
<dbReference type="InterPro" id="IPR039714">
    <property type="entry name" value="TMEM134"/>
</dbReference>
<evidence type="ECO:0000256" key="4">
    <source>
        <dbReference type="ARBA" id="ARBA00022989"/>
    </source>
</evidence>
<proteinExistence type="inferred from homology"/>
<feature type="transmembrane region" description="Helical" evidence="6">
    <location>
        <begin position="122"/>
        <end position="145"/>
    </location>
</feature>
<dbReference type="InterPro" id="IPR008590">
    <property type="entry name" value="TMEM_230/134"/>
</dbReference>
<dbReference type="AlphaFoldDB" id="A0A8S3S8S5"/>
<evidence type="ECO:0000256" key="3">
    <source>
        <dbReference type="ARBA" id="ARBA00022692"/>
    </source>
</evidence>
<dbReference type="GO" id="GO:0016020">
    <property type="term" value="C:membrane"/>
    <property type="evidence" value="ECO:0007669"/>
    <property type="project" value="UniProtKB-SubCell"/>
</dbReference>
<feature type="transmembrane region" description="Helical" evidence="6">
    <location>
        <begin position="151"/>
        <end position="175"/>
    </location>
</feature>
<dbReference type="PANTHER" id="PTHR13558">
    <property type="entry name" value="TRANSMEMBRANE PROTEIN 134"/>
    <property type="match status" value="1"/>
</dbReference>
<accession>A0A8S3S8S5</accession>
<keyword evidence="3 6" id="KW-0812">Transmembrane</keyword>
<dbReference type="EMBL" id="CAJPWZ010001349">
    <property type="protein sequence ID" value="CAG2213358.1"/>
    <property type="molecule type" value="Genomic_DNA"/>
</dbReference>
<keyword evidence="4 6" id="KW-1133">Transmembrane helix</keyword>
<evidence type="ECO:0000256" key="6">
    <source>
        <dbReference type="SAM" id="Phobius"/>
    </source>
</evidence>
<organism evidence="7 8">
    <name type="scientific">Mytilus edulis</name>
    <name type="common">Blue mussel</name>
    <dbReference type="NCBI Taxonomy" id="6550"/>
    <lineage>
        <taxon>Eukaryota</taxon>
        <taxon>Metazoa</taxon>
        <taxon>Spiralia</taxon>
        <taxon>Lophotrochozoa</taxon>
        <taxon>Mollusca</taxon>
        <taxon>Bivalvia</taxon>
        <taxon>Autobranchia</taxon>
        <taxon>Pteriomorphia</taxon>
        <taxon>Mytilida</taxon>
        <taxon>Mytiloidea</taxon>
        <taxon>Mytilidae</taxon>
        <taxon>Mytilinae</taxon>
        <taxon>Mytilus</taxon>
    </lineage>
</organism>
<gene>
    <name evidence="7" type="ORF">MEDL_27264</name>
</gene>
<evidence type="ECO:0000256" key="5">
    <source>
        <dbReference type="ARBA" id="ARBA00023136"/>
    </source>
</evidence>
<keyword evidence="5 6" id="KW-0472">Membrane</keyword>
<comment type="subcellular location">
    <subcellularLocation>
        <location evidence="1">Membrane</location>
        <topology evidence="1">Multi-pass membrane protein</topology>
    </subcellularLocation>
</comment>
<dbReference type="Proteomes" id="UP000683360">
    <property type="component" value="Unassembled WGS sequence"/>
</dbReference>
<comment type="caution">
    <text evidence="7">The sequence shown here is derived from an EMBL/GenBank/DDBJ whole genome shotgun (WGS) entry which is preliminary data.</text>
</comment>